<gene>
    <name evidence="1" type="ORF">Fmac_028233</name>
</gene>
<proteinExistence type="predicted"/>
<dbReference type="Proteomes" id="UP001603857">
    <property type="component" value="Unassembled WGS sequence"/>
</dbReference>
<dbReference type="EMBL" id="JBGMDY010000010">
    <property type="protein sequence ID" value="KAL2319264.1"/>
    <property type="molecule type" value="Genomic_DNA"/>
</dbReference>
<dbReference type="PANTHER" id="PTHR39104:SF1">
    <property type="entry name" value="AMINO ACID-LIGASE"/>
    <property type="match status" value="1"/>
</dbReference>
<comment type="caution">
    <text evidence="1">The sequence shown here is derived from an EMBL/GenBank/DDBJ whole genome shotgun (WGS) entry which is preliminary data.</text>
</comment>
<keyword evidence="2" id="KW-1185">Reference proteome</keyword>
<protein>
    <submittedName>
        <fullName evidence="1">Uncharacterized protein</fullName>
    </submittedName>
</protein>
<name>A0ABD1L6X3_9FABA</name>
<reference evidence="1 2" key="1">
    <citation type="submission" date="2024-08" db="EMBL/GenBank/DDBJ databases">
        <title>Insights into the chromosomal genome structure of Flemingia macrophylla.</title>
        <authorList>
            <person name="Ding Y."/>
            <person name="Zhao Y."/>
            <person name="Bi W."/>
            <person name="Wu M."/>
            <person name="Zhao G."/>
            <person name="Gong Y."/>
            <person name="Li W."/>
            <person name="Zhang P."/>
        </authorList>
    </citation>
    <scope>NUCLEOTIDE SEQUENCE [LARGE SCALE GENOMIC DNA]</scope>
    <source>
        <strain evidence="1">DYQJB</strain>
        <tissue evidence="1">Leaf</tissue>
    </source>
</reference>
<dbReference type="AlphaFoldDB" id="A0ABD1L6X3"/>
<accession>A0ABD1L6X3</accession>
<sequence length="223" mass="24692">MDREINIKLVCPSASLSLSLSKTKVTQVVAWAHQKIDLGSISRAFGLDPSTVRLNGHFISRGVDLVASSVTWHSLLSFFSSKGFATASAILVTGKLCKLPHKREHDSQDFQNGIGKVTESENASSSKEIKLEAVNLHKNKKLKESNSGEILIGQTCKRKQLLEDVNLFKKLKIHEDKSDSRDQVDNLSGNIAPSQFTCSYASKNLKRIREDETIVAANCKRIR</sequence>
<dbReference type="PANTHER" id="PTHR39104">
    <property type="entry name" value="AMINO ACID-LIGASE"/>
    <property type="match status" value="1"/>
</dbReference>
<evidence type="ECO:0000313" key="2">
    <source>
        <dbReference type="Proteomes" id="UP001603857"/>
    </source>
</evidence>
<organism evidence="1 2">
    <name type="scientific">Flemingia macrophylla</name>
    <dbReference type="NCBI Taxonomy" id="520843"/>
    <lineage>
        <taxon>Eukaryota</taxon>
        <taxon>Viridiplantae</taxon>
        <taxon>Streptophyta</taxon>
        <taxon>Embryophyta</taxon>
        <taxon>Tracheophyta</taxon>
        <taxon>Spermatophyta</taxon>
        <taxon>Magnoliopsida</taxon>
        <taxon>eudicotyledons</taxon>
        <taxon>Gunneridae</taxon>
        <taxon>Pentapetalae</taxon>
        <taxon>rosids</taxon>
        <taxon>fabids</taxon>
        <taxon>Fabales</taxon>
        <taxon>Fabaceae</taxon>
        <taxon>Papilionoideae</taxon>
        <taxon>50 kb inversion clade</taxon>
        <taxon>NPAAA clade</taxon>
        <taxon>indigoferoid/millettioid clade</taxon>
        <taxon>Phaseoleae</taxon>
        <taxon>Flemingia</taxon>
    </lineage>
</organism>
<evidence type="ECO:0000313" key="1">
    <source>
        <dbReference type="EMBL" id="KAL2319264.1"/>
    </source>
</evidence>